<proteinExistence type="predicted"/>
<dbReference type="GO" id="GO:0043708">
    <property type="term" value="P:cell adhesion involved in biofilm formation"/>
    <property type="evidence" value="ECO:0007669"/>
    <property type="project" value="InterPro"/>
</dbReference>
<evidence type="ECO:0000256" key="2">
    <source>
        <dbReference type="SAM" id="SignalP"/>
    </source>
</evidence>
<sequence length="701" mass="79186">MTAMHRTLLKWFACCALGLLMLPARAYKVDMLPPPDPDDGLTFRVLCMHDVRDNLRASFADMPDQFAIETRTLTDLFEWIRVKGFNPISMQQIIDSRAGVRPLPPRPILLTFDDGYASTYTKVFPLLKKFNYPAVVAVVTSWTDAPAGTRIRLSPKIEVPHDFFMTWAQLREMAQSGLVELASHSHNLHRGVLANPQGNEQPAASSRQYLPASGRYENDAEYRARVRQDLKTSADLIREHTGVTIRSIVWPYGAHNRDTDQVAAEVGLNIGLTLQPGPNTPDVALTQIRRSLVDYEVNVATVARAMREPVSYHGQVRPIERIVQVDLDYIYDPDPEQQNRNLGQLIDRMKDLAPSAVYLQAFADPKGDGDITEVYFPNRHLPMRADLFNRVAWQLKTRAGVMVYAWLPVLTFSVPPGNPAYGKVVQSTTRKPGERGLGSPTRLSPFHPDAHRVISEIYEDLAKAAHFDGLLFHDDAVLDDTEDSSPEALATYQGWGLPPDIAAIRADPKLAQQWSKGKIRYLIDFTMHLRHIVSGYQNDRDMVVARNLYAQPVLDPVSEAWYGQSLPEFLKSYDFVALMAMPNMEGAARPEQWMRQLVAAVARQKGLDRTIFELQARDWRVGKPIDTEILRRQMVQLRSLGAINYGYYPDDFIANHPDAEALRDVMSLKSTLEKRRLTKAQELSRQTTLYGSASQAEPTQR</sequence>
<evidence type="ECO:0000259" key="3">
    <source>
        <dbReference type="PROSITE" id="PS51677"/>
    </source>
</evidence>
<dbReference type="PANTHER" id="PTHR34216:SF7">
    <property type="entry name" value="POLY-BETA-1,6-N-ACETYL-D-GLUCOSAMINE N-DEACETYLASE"/>
    <property type="match status" value="1"/>
</dbReference>
<dbReference type="Pfam" id="PF14883">
    <property type="entry name" value="GHL13"/>
    <property type="match status" value="1"/>
</dbReference>
<dbReference type="Proteomes" id="UP000007564">
    <property type="component" value="Chromosome"/>
</dbReference>
<evidence type="ECO:0000313" key="4">
    <source>
        <dbReference type="EMBL" id="CCJ53664.1"/>
    </source>
</evidence>
<dbReference type="Gene3D" id="3.20.20.370">
    <property type="entry name" value="Glycoside hydrolase/deacetylase"/>
    <property type="match status" value="1"/>
</dbReference>
<dbReference type="HOGENOM" id="CLU_030024_9_2_4"/>
<dbReference type="NCBIfam" id="TIGR03938">
    <property type="entry name" value="deacetyl_PgaB"/>
    <property type="match status" value="1"/>
</dbReference>
<organism evidence="4 5">
    <name type="scientific">Bordetella bronchiseptica 253</name>
    <dbReference type="NCBI Taxonomy" id="568707"/>
    <lineage>
        <taxon>Bacteria</taxon>
        <taxon>Pseudomonadati</taxon>
        <taxon>Pseudomonadota</taxon>
        <taxon>Betaproteobacteria</taxon>
        <taxon>Burkholderiales</taxon>
        <taxon>Alcaligenaceae</taxon>
        <taxon>Bordetella</taxon>
    </lineage>
</organism>
<feature type="signal peptide" evidence="2">
    <location>
        <begin position="1"/>
        <end position="26"/>
    </location>
</feature>
<feature type="chain" id="PRO_5002189906" evidence="2">
    <location>
        <begin position="27"/>
        <end position="701"/>
    </location>
</feature>
<dbReference type="InterPro" id="IPR051398">
    <property type="entry name" value="Polysacch_Deacetylase"/>
</dbReference>
<gene>
    <name evidence="4" type="primary">hmsF</name>
    <name evidence="4" type="ORF">BN112_1747</name>
</gene>
<dbReference type="GO" id="GO:0005975">
    <property type="term" value="P:carbohydrate metabolic process"/>
    <property type="evidence" value="ECO:0007669"/>
    <property type="project" value="InterPro"/>
</dbReference>
<evidence type="ECO:0000256" key="1">
    <source>
        <dbReference type="ARBA" id="ARBA00022729"/>
    </source>
</evidence>
<evidence type="ECO:0000313" key="5">
    <source>
        <dbReference type="Proteomes" id="UP000007564"/>
    </source>
</evidence>
<dbReference type="KEGG" id="bbh:BN112_1747"/>
<dbReference type="SUPFAM" id="SSF88713">
    <property type="entry name" value="Glycoside hydrolase/deacetylase"/>
    <property type="match status" value="1"/>
</dbReference>
<dbReference type="Gene3D" id="3.20.20.80">
    <property type="entry name" value="Glycosidases"/>
    <property type="match status" value="1"/>
</dbReference>
<dbReference type="GO" id="GO:0016810">
    <property type="term" value="F:hydrolase activity, acting on carbon-nitrogen (but not peptide) bonds"/>
    <property type="evidence" value="ECO:0007669"/>
    <property type="project" value="InterPro"/>
</dbReference>
<dbReference type="PROSITE" id="PS51677">
    <property type="entry name" value="NODB"/>
    <property type="match status" value="1"/>
</dbReference>
<dbReference type="OrthoDB" id="9814639at2"/>
<dbReference type="PANTHER" id="PTHR34216">
    <property type="match status" value="1"/>
</dbReference>
<name>A0A0C6P1R7_BORBO</name>
<dbReference type="AlphaFoldDB" id="A0A0C6P1R7"/>
<reference evidence="4 5" key="1">
    <citation type="journal article" date="2012" name="BMC Genomics">
        <title>Comparative genomics of the classical Bordetella subspecies: the evolution and exchange of virulence-associated diversity amongst closely related pathogens.</title>
        <authorList>
            <person name="Park J."/>
            <person name="Zhang Y."/>
            <person name="Buboltz A.M."/>
            <person name="Zhang X."/>
            <person name="Schuster S.C."/>
            <person name="Ahuja U."/>
            <person name="Liu M."/>
            <person name="Miller J.F."/>
            <person name="Sebaihia M."/>
            <person name="Bentley S.D."/>
            <person name="Parkhill J."/>
            <person name="Harvill E.T."/>
        </authorList>
    </citation>
    <scope>NUCLEOTIDE SEQUENCE [LARGE SCALE GENOMIC DNA]</scope>
    <source>
        <strain evidence="4 5">253</strain>
    </source>
</reference>
<feature type="domain" description="NodB homology" evidence="3">
    <location>
        <begin position="106"/>
        <end position="355"/>
    </location>
</feature>
<dbReference type="CDD" id="cd10964">
    <property type="entry name" value="CE4_PgaB_5s"/>
    <property type="match status" value="1"/>
</dbReference>
<dbReference type="InterPro" id="IPR002509">
    <property type="entry name" value="NODB_dom"/>
</dbReference>
<dbReference type="InterPro" id="IPR032772">
    <property type="entry name" value="PGA_deacetylase_PgaB_C"/>
</dbReference>
<protein>
    <submittedName>
        <fullName evidence="4">Putative hemin storage protein</fullName>
    </submittedName>
</protein>
<dbReference type="InterPro" id="IPR023854">
    <property type="entry name" value="PGA_deacetylase_PgaB"/>
</dbReference>
<dbReference type="Pfam" id="PF01522">
    <property type="entry name" value="Polysacc_deac_1"/>
    <property type="match status" value="1"/>
</dbReference>
<dbReference type="InterPro" id="IPR011330">
    <property type="entry name" value="Glyco_hydro/deAcase_b/a-brl"/>
</dbReference>
<dbReference type="EMBL" id="HE965806">
    <property type="protein sequence ID" value="CCJ53664.1"/>
    <property type="molecule type" value="Genomic_DNA"/>
</dbReference>
<keyword evidence="1 2" id="KW-0732">Signal</keyword>
<dbReference type="RefSeq" id="WP_015064163.1">
    <property type="nucleotide sequence ID" value="NC_019382.1"/>
</dbReference>
<accession>A0A0C6P1R7</accession>